<feature type="compositionally biased region" description="Low complexity" evidence="1">
    <location>
        <begin position="22"/>
        <end position="40"/>
    </location>
</feature>
<dbReference type="AlphaFoldDB" id="A0A1W0VZV6"/>
<reference evidence="2 3" key="1">
    <citation type="journal article" date="2009" name="Nature">
        <title>The Sorghum bicolor genome and the diversification of grasses.</title>
        <authorList>
            <person name="Paterson A.H."/>
            <person name="Bowers J.E."/>
            <person name="Bruggmann R."/>
            <person name="Dubchak I."/>
            <person name="Grimwood J."/>
            <person name="Gundlach H."/>
            <person name="Haberer G."/>
            <person name="Hellsten U."/>
            <person name="Mitros T."/>
            <person name="Poliakov A."/>
            <person name="Schmutz J."/>
            <person name="Spannagl M."/>
            <person name="Tang H."/>
            <person name="Wang X."/>
            <person name="Wicker T."/>
            <person name="Bharti A.K."/>
            <person name="Chapman J."/>
            <person name="Feltus F.A."/>
            <person name="Gowik U."/>
            <person name="Grigoriev I.V."/>
            <person name="Lyons E."/>
            <person name="Maher C.A."/>
            <person name="Martis M."/>
            <person name="Narechania A."/>
            <person name="Otillar R.P."/>
            <person name="Penning B.W."/>
            <person name="Salamov A.A."/>
            <person name="Wang Y."/>
            <person name="Zhang L."/>
            <person name="Carpita N.C."/>
            <person name="Freeling M."/>
            <person name="Gingle A.R."/>
            <person name="Hash C.T."/>
            <person name="Keller B."/>
            <person name="Klein P."/>
            <person name="Kresovich S."/>
            <person name="McCann M.C."/>
            <person name="Ming R."/>
            <person name="Peterson D.G."/>
            <person name="Mehboob-ur-Rahman"/>
            <person name="Ware D."/>
            <person name="Westhoff P."/>
            <person name="Mayer K.F."/>
            <person name="Messing J."/>
            <person name="Rokhsar D.S."/>
        </authorList>
    </citation>
    <scope>NUCLEOTIDE SEQUENCE [LARGE SCALE GENOMIC DNA]</scope>
    <source>
        <strain evidence="3">cv. BTx623</strain>
    </source>
</reference>
<dbReference type="Proteomes" id="UP000000768">
    <property type="component" value="Chromosome 3"/>
</dbReference>
<dbReference type="InParanoid" id="A0A1W0VZV6"/>
<organism evidence="2 3">
    <name type="scientific">Sorghum bicolor</name>
    <name type="common">Sorghum</name>
    <name type="synonym">Sorghum vulgare</name>
    <dbReference type="NCBI Taxonomy" id="4558"/>
    <lineage>
        <taxon>Eukaryota</taxon>
        <taxon>Viridiplantae</taxon>
        <taxon>Streptophyta</taxon>
        <taxon>Embryophyta</taxon>
        <taxon>Tracheophyta</taxon>
        <taxon>Spermatophyta</taxon>
        <taxon>Magnoliopsida</taxon>
        <taxon>Liliopsida</taxon>
        <taxon>Poales</taxon>
        <taxon>Poaceae</taxon>
        <taxon>PACMAD clade</taxon>
        <taxon>Panicoideae</taxon>
        <taxon>Andropogonodae</taxon>
        <taxon>Andropogoneae</taxon>
        <taxon>Sorghinae</taxon>
        <taxon>Sorghum</taxon>
    </lineage>
</organism>
<dbReference type="PANTHER" id="PTHR33132:SF128">
    <property type="entry name" value="OS01G0778900 PROTEIN"/>
    <property type="match status" value="1"/>
</dbReference>
<reference evidence="3" key="2">
    <citation type="journal article" date="2018" name="Plant J.">
        <title>The Sorghum bicolor reference genome: improved assembly, gene annotations, a transcriptome atlas, and signatures of genome organization.</title>
        <authorList>
            <person name="McCormick R.F."/>
            <person name="Truong S.K."/>
            <person name="Sreedasyam A."/>
            <person name="Jenkins J."/>
            <person name="Shu S."/>
            <person name="Sims D."/>
            <person name="Kennedy M."/>
            <person name="Amirebrahimi M."/>
            <person name="Weers B.D."/>
            <person name="McKinley B."/>
            <person name="Mattison A."/>
            <person name="Morishige D.T."/>
            <person name="Grimwood J."/>
            <person name="Schmutz J."/>
            <person name="Mullet J.E."/>
        </authorList>
    </citation>
    <scope>NUCLEOTIDE SEQUENCE [LARGE SCALE GENOMIC DNA]</scope>
    <source>
        <strain evidence="3">cv. BTx623</strain>
    </source>
</reference>
<dbReference type="Gramene" id="OQU87666">
    <property type="protein sequence ID" value="OQU87666"/>
    <property type="gene ID" value="SORBI_3003G316350"/>
</dbReference>
<name>A0A1W0VZV6_SORBI</name>
<protein>
    <submittedName>
        <fullName evidence="2">Uncharacterized protein</fullName>
    </submittedName>
</protein>
<evidence type="ECO:0000313" key="2">
    <source>
        <dbReference type="EMBL" id="OQU87666.1"/>
    </source>
</evidence>
<dbReference type="PANTHER" id="PTHR33132">
    <property type="entry name" value="OSJNBB0118P14.9 PROTEIN"/>
    <property type="match status" value="1"/>
</dbReference>
<sequence length="94" mass="10160">MCHPGLPPLPPGCAVRRRERQAAVAPSPSPSAPRARQAQAAPHYYCVCSPTGHRGSFRCRLHRSGFEWGRRRPVANTPGRAEAGPAMHARMAAP</sequence>
<evidence type="ECO:0000313" key="3">
    <source>
        <dbReference type="Proteomes" id="UP000000768"/>
    </source>
</evidence>
<gene>
    <name evidence="2" type="ORF">SORBI_3003G316350</name>
</gene>
<proteinExistence type="predicted"/>
<feature type="region of interest" description="Disordered" evidence="1">
    <location>
        <begin position="70"/>
        <end position="94"/>
    </location>
</feature>
<accession>A0A1W0VZV6</accession>
<dbReference type="EMBL" id="CM000762">
    <property type="protein sequence ID" value="OQU87666.1"/>
    <property type="molecule type" value="Genomic_DNA"/>
</dbReference>
<dbReference type="OMA" id="PAMHARM"/>
<evidence type="ECO:0000256" key="1">
    <source>
        <dbReference type="SAM" id="MobiDB-lite"/>
    </source>
</evidence>
<keyword evidence="3" id="KW-1185">Reference proteome</keyword>
<feature type="region of interest" description="Disordered" evidence="1">
    <location>
        <begin position="18"/>
        <end position="40"/>
    </location>
</feature>